<dbReference type="GO" id="GO:0051301">
    <property type="term" value="P:cell division"/>
    <property type="evidence" value="ECO:0007669"/>
    <property type="project" value="UniProtKB-KW"/>
</dbReference>
<keyword evidence="6" id="KW-0175">Coiled coil</keyword>
<keyword evidence="5" id="KW-0159">Chromosome partition</keyword>
<evidence type="ECO:0008006" key="12">
    <source>
        <dbReference type="Google" id="ProtNLM"/>
    </source>
</evidence>
<evidence type="ECO:0000256" key="1">
    <source>
        <dbReference type="ARBA" id="ARBA00004584"/>
    </source>
</evidence>
<evidence type="ECO:0000256" key="7">
    <source>
        <dbReference type="ARBA" id="ARBA00023306"/>
    </source>
</evidence>
<evidence type="ECO:0000256" key="8">
    <source>
        <dbReference type="ARBA" id="ARBA00023328"/>
    </source>
</evidence>
<comment type="subcellular location">
    <subcellularLocation>
        <location evidence="1">Chromosome</location>
        <location evidence="1">Centromere</location>
    </subcellularLocation>
</comment>
<dbReference type="InterPro" id="IPR038889">
    <property type="entry name" value="Shugoshin1/2"/>
</dbReference>
<evidence type="ECO:0000313" key="11">
    <source>
        <dbReference type="Proteomes" id="UP001249851"/>
    </source>
</evidence>
<dbReference type="GO" id="GO:0000775">
    <property type="term" value="C:chromosome, centromeric region"/>
    <property type="evidence" value="ECO:0007669"/>
    <property type="project" value="UniProtKB-SubCell"/>
</dbReference>
<evidence type="ECO:0000256" key="3">
    <source>
        <dbReference type="ARBA" id="ARBA00022454"/>
    </source>
</evidence>
<dbReference type="AlphaFoldDB" id="A0AAD9V5M2"/>
<dbReference type="Proteomes" id="UP001249851">
    <property type="component" value="Unassembled WGS sequence"/>
</dbReference>
<keyword evidence="7" id="KW-0131">Cell cycle</keyword>
<evidence type="ECO:0000256" key="5">
    <source>
        <dbReference type="ARBA" id="ARBA00022829"/>
    </source>
</evidence>
<protein>
    <recommendedName>
        <fullName evidence="12">Shugoshin C-terminal domain-containing protein</fullName>
    </recommendedName>
</protein>
<keyword evidence="4" id="KW-0132">Cell division</keyword>
<feature type="region of interest" description="Disordered" evidence="9">
    <location>
        <begin position="1"/>
        <end position="21"/>
    </location>
</feature>
<keyword evidence="8" id="KW-0137">Centromere</keyword>
<comment type="caution">
    <text evidence="10">The sequence shown here is derived from an EMBL/GenBank/DDBJ whole genome shotgun (WGS) entry which is preliminary data.</text>
</comment>
<keyword evidence="3" id="KW-0158">Chromosome</keyword>
<dbReference type="GO" id="GO:0007059">
    <property type="term" value="P:chromosome segregation"/>
    <property type="evidence" value="ECO:0007669"/>
    <property type="project" value="UniProtKB-KW"/>
</dbReference>
<evidence type="ECO:0000256" key="9">
    <source>
        <dbReference type="SAM" id="MobiDB-lite"/>
    </source>
</evidence>
<dbReference type="PANTHER" id="PTHR21577:SF3">
    <property type="entry name" value="SHUGOSHIN 1-RELATED"/>
    <property type="match status" value="1"/>
</dbReference>
<reference evidence="10" key="2">
    <citation type="journal article" date="2023" name="Science">
        <title>Genomic signatures of disease resistance in endangered staghorn corals.</title>
        <authorList>
            <person name="Vollmer S.V."/>
            <person name="Selwyn J.D."/>
            <person name="Despard B.A."/>
            <person name="Roesel C.L."/>
        </authorList>
    </citation>
    <scope>NUCLEOTIDE SEQUENCE</scope>
    <source>
        <strain evidence="10">K2</strain>
    </source>
</reference>
<evidence type="ECO:0000256" key="6">
    <source>
        <dbReference type="ARBA" id="ARBA00023054"/>
    </source>
</evidence>
<gene>
    <name evidence="10" type="ORF">P5673_014909</name>
</gene>
<sequence>MKERKETHARSKRLMKSQVRRRSVVKDIAYRRPKNGEQDISEITSSYVETKEFAKGDNDKLPSLAVSSLMTNNRALAVALEDAQLELRSVNLENTQLRKQIHDIHHQFVEKTGDLEKQIKSLEKYSEPAQVVFGDVNNLVKEACAKFLQGSNFLSDALYQVNSFLTISNGVGKVKGDGTLDSSDSLFNKVSFEDPVVSAACTTPPPDEPSSMEITLTFNDVITADSALMPLHKAMEIDQSQDVNKRRSKRKSSLRVCYTEPSLNSKLRRGDPFTDSTLCGGTFFREPCKKRKEKSKRQSSLLPLGCKKKRVPLSNLTNIIKEEPGF</sequence>
<dbReference type="PANTHER" id="PTHR21577">
    <property type="entry name" value="SHUGOSHIN"/>
    <property type="match status" value="1"/>
</dbReference>
<evidence type="ECO:0000256" key="2">
    <source>
        <dbReference type="ARBA" id="ARBA00010845"/>
    </source>
</evidence>
<evidence type="ECO:0000256" key="4">
    <source>
        <dbReference type="ARBA" id="ARBA00022618"/>
    </source>
</evidence>
<keyword evidence="11" id="KW-1185">Reference proteome</keyword>
<organism evidence="10 11">
    <name type="scientific">Acropora cervicornis</name>
    <name type="common">Staghorn coral</name>
    <dbReference type="NCBI Taxonomy" id="6130"/>
    <lineage>
        <taxon>Eukaryota</taxon>
        <taxon>Metazoa</taxon>
        <taxon>Cnidaria</taxon>
        <taxon>Anthozoa</taxon>
        <taxon>Hexacorallia</taxon>
        <taxon>Scleractinia</taxon>
        <taxon>Astrocoeniina</taxon>
        <taxon>Acroporidae</taxon>
        <taxon>Acropora</taxon>
    </lineage>
</organism>
<evidence type="ECO:0000313" key="10">
    <source>
        <dbReference type="EMBL" id="KAK2562144.1"/>
    </source>
</evidence>
<accession>A0AAD9V5M2</accession>
<name>A0AAD9V5M2_ACRCE</name>
<proteinExistence type="inferred from homology"/>
<reference evidence="10" key="1">
    <citation type="journal article" date="2023" name="G3 (Bethesda)">
        <title>Whole genome assembly and annotation of the endangered Caribbean coral Acropora cervicornis.</title>
        <authorList>
            <person name="Selwyn J.D."/>
            <person name="Vollmer S.V."/>
        </authorList>
    </citation>
    <scope>NUCLEOTIDE SEQUENCE</scope>
    <source>
        <strain evidence="10">K2</strain>
    </source>
</reference>
<comment type="similarity">
    <text evidence="2">Belongs to the shugoshin family.</text>
</comment>
<dbReference type="EMBL" id="JARQWQ010000030">
    <property type="protein sequence ID" value="KAK2562144.1"/>
    <property type="molecule type" value="Genomic_DNA"/>
</dbReference>
<feature type="compositionally biased region" description="Basic residues" evidence="9">
    <location>
        <begin position="10"/>
        <end position="21"/>
    </location>
</feature>